<dbReference type="InterPro" id="IPR013273">
    <property type="entry name" value="ADAMTS/ADAMTS-like"/>
</dbReference>
<reference evidence="7" key="1">
    <citation type="submission" date="2016-06" db="UniProtKB">
        <authorList>
            <consortium name="WormBaseParasite"/>
        </authorList>
    </citation>
    <scope>IDENTIFICATION</scope>
</reference>
<dbReference type="GO" id="GO:0004222">
    <property type="term" value="F:metalloendopeptidase activity"/>
    <property type="evidence" value="ECO:0007669"/>
    <property type="project" value="TreeGrafter"/>
</dbReference>
<evidence type="ECO:0000256" key="2">
    <source>
        <dbReference type="ARBA" id="ARBA00022525"/>
    </source>
</evidence>
<keyword evidence="6" id="KW-1185">Reference proteome</keyword>
<dbReference type="AlphaFoldDB" id="A0A183J2J8"/>
<feature type="domain" description="ADAMTS/ADAMTS-like cysteine-rich" evidence="4">
    <location>
        <begin position="24"/>
        <end position="133"/>
    </location>
</feature>
<dbReference type="GO" id="GO:0030198">
    <property type="term" value="P:extracellular matrix organization"/>
    <property type="evidence" value="ECO:0007669"/>
    <property type="project" value="InterPro"/>
</dbReference>
<dbReference type="PANTHER" id="PTHR13723:SF281">
    <property type="entry name" value="PAPILIN"/>
    <property type="match status" value="1"/>
</dbReference>
<dbReference type="InterPro" id="IPR010294">
    <property type="entry name" value="ADAMTS_spacer1"/>
</dbReference>
<evidence type="ECO:0000313" key="5">
    <source>
        <dbReference type="EMBL" id="VDP28893.1"/>
    </source>
</evidence>
<evidence type="ECO:0000259" key="3">
    <source>
        <dbReference type="Pfam" id="PF05986"/>
    </source>
</evidence>
<evidence type="ECO:0000259" key="4">
    <source>
        <dbReference type="Pfam" id="PF19236"/>
    </source>
</evidence>
<dbReference type="GO" id="GO:0031012">
    <property type="term" value="C:extracellular matrix"/>
    <property type="evidence" value="ECO:0007669"/>
    <property type="project" value="TreeGrafter"/>
</dbReference>
<protein>
    <submittedName>
        <fullName evidence="7">ADAM_spacer1 domain-containing protein</fullName>
    </submittedName>
</protein>
<gene>
    <name evidence="5" type="ORF">SBAD_LOCUS10096</name>
</gene>
<dbReference type="EMBL" id="UZAM01013602">
    <property type="protein sequence ID" value="VDP28893.1"/>
    <property type="molecule type" value="Genomic_DNA"/>
</dbReference>
<dbReference type="GO" id="GO:0006508">
    <property type="term" value="P:proteolysis"/>
    <property type="evidence" value="ECO:0007669"/>
    <property type="project" value="TreeGrafter"/>
</dbReference>
<dbReference type="WBParaSite" id="SBAD_0001045601-mRNA-1">
    <property type="protein sequence ID" value="SBAD_0001045601-mRNA-1"/>
    <property type="gene ID" value="SBAD_0001045601"/>
</dbReference>
<dbReference type="PRINTS" id="PR01857">
    <property type="entry name" value="ADAMTSFAMILY"/>
</dbReference>
<evidence type="ECO:0000313" key="6">
    <source>
        <dbReference type="Proteomes" id="UP000270296"/>
    </source>
</evidence>
<dbReference type="OrthoDB" id="5781878at2759"/>
<organism evidence="7">
    <name type="scientific">Soboliphyme baturini</name>
    <dbReference type="NCBI Taxonomy" id="241478"/>
    <lineage>
        <taxon>Eukaryota</taxon>
        <taxon>Metazoa</taxon>
        <taxon>Ecdysozoa</taxon>
        <taxon>Nematoda</taxon>
        <taxon>Enoplea</taxon>
        <taxon>Dorylaimia</taxon>
        <taxon>Dioctophymatida</taxon>
        <taxon>Dioctophymatoidea</taxon>
        <taxon>Soboliphymatidae</taxon>
        <taxon>Soboliphyme</taxon>
    </lineage>
</organism>
<proteinExistence type="predicted"/>
<dbReference type="FunFam" id="2.60.120.830:FF:000001">
    <property type="entry name" value="A disintegrin and metalloproteinase with thrombospondin motifs 1"/>
    <property type="match status" value="1"/>
</dbReference>
<dbReference type="Gene3D" id="2.60.120.830">
    <property type="match status" value="1"/>
</dbReference>
<dbReference type="PANTHER" id="PTHR13723">
    <property type="entry name" value="ADAMTS A DISINTEGRIN AND METALLOPROTEASE WITH THROMBOSPONDIN MOTIFS PROTEASE"/>
    <property type="match status" value="1"/>
</dbReference>
<evidence type="ECO:0000256" key="1">
    <source>
        <dbReference type="ARBA" id="ARBA00004613"/>
    </source>
</evidence>
<keyword evidence="2" id="KW-0964">Secreted</keyword>
<sequence>DSGCIGPKKRYVSCNIEPCPGDTNFRAEQCAKFNDKPLEGNKSLTRRASWKPHLCSTVYRFVAPNKCELSCIPEGENFYYKWADKVIDGTKCDALSNDICVEGYCLPLGCNNMLGSSAKEDKCRVCDGDGSTCKTLEGFFDESQLEPGYHDIITFPPGATSILVKERKPTNNYLGTGLSLRNESGQYFLNGNWKIDFPQSVDIAGTTFEYERIKNGRVAFESLYAKGPIKEPVTVVVRVILR</sequence>
<dbReference type="InterPro" id="IPR045371">
    <property type="entry name" value="ADAMTS_CR_3"/>
</dbReference>
<accession>A0A183J2J8</accession>
<dbReference type="InterPro" id="IPR050439">
    <property type="entry name" value="ADAMTS_ADAMTS-like"/>
</dbReference>
<dbReference type="Proteomes" id="UP000270296">
    <property type="component" value="Unassembled WGS sequence"/>
</dbReference>
<dbReference type="GO" id="GO:0005576">
    <property type="term" value="C:extracellular region"/>
    <property type="evidence" value="ECO:0007669"/>
    <property type="project" value="UniProtKB-SubCell"/>
</dbReference>
<dbReference type="Pfam" id="PF19236">
    <property type="entry name" value="ADAMTS_CR_3"/>
    <property type="match status" value="1"/>
</dbReference>
<evidence type="ECO:0000313" key="7">
    <source>
        <dbReference type="WBParaSite" id="SBAD_0001045601-mRNA-1"/>
    </source>
</evidence>
<name>A0A183J2J8_9BILA</name>
<dbReference type="Pfam" id="PF05986">
    <property type="entry name" value="ADAMTS_spacer1"/>
    <property type="match status" value="1"/>
</dbReference>
<reference evidence="5 6" key="2">
    <citation type="submission" date="2018-11" db="EMBL/GenBank/DDBJ databases">
        <authorList>
            <consortium name="Pathogen Informatics"/>
        </authorList>
    </citation>
    <scope>NUCLEOTIDE SEQUENCE [LARGE SCALE GENOMIC DNA]</scope>
</reference>
<comment type="subcellular location">
    <subcellularLocation>
        <location evidence="1">Secreted</location>
    </subcellularLocation>
</comment>
<feature type="domain" description="ADAMTS/ADAMTS-like Spacer 1" evidence="3">
    <location>
        <begin position="136"/>
        <end position="237"/>
    </location>
</feature>